<accession>A0ACC5R616</accession>
<dbReference type="Proteomes" id="UP000616151">
    <property type="component" value="Unassembled WGS sequence"/>
</dbReference>
<keyword evidence="2" id="KW-1185">Reference proteome</keyword>
<reference evidence="1" key="1">
    <citation type="submission" date="2021-01" db="EMBL/GenBank/DDBJ databases">
        <authorList>
            <person name="Sun Q."/>
        </authorList>
    </citation>
    <scope>NUCLEOTIDE SEQUENCE</scope>
    <source>
        <strain evidence="1">YIM B02566</strain>
    </source>
</reference>
<proteinExistence type="predicted"/>
<protein>
    <submittedName>
        <fullName evidence="1">VWA domain-containing protein</fullName>
    </submittedName>
</protein>
<sequence length="521" mass="57731">MIGDFHFLRPWWLLAILAAALLVFLITRRGDARTRWKDLIAPHLLDRLLIDQQSRRRWQPVHFVALVIALGGLAAAGPAWQRQQPPFVEDKAPLAFVIDLSATMDAIDITPSRLERVKLKVQDILKQRPGARTAVFVYAGSAHMVLPLTDDASLVNTYVGALQTRIMPVAGKNTAKALTAAEQGLAREDVPGTILFFTDGIEPAAGAAFKRPAGNNEILVLGVGTEEGGPVKTGEGQYLSDGTGRVLAKLDVAQLRDFGRDTGIAVATITPDDSDVRWVTQRIRTHLQARLAEGQMRWRDAGWWLTLPLTLLSAFWFRRGWSVQWFFAAALLGGLLLPGKAEAADRSFIDLWLTPDQQGRLAFDKGDYARAALHFEDPMWRGVALYRAEQYGAALDAFAQLRTPESFYNQGNVLAHLDRLDDAAASYNEALKARPDWPEAKANLALIEKLIKERKEDEEEAAQGPNLKPDQIQFDEKSGKGKSTEVDLAQETADMWMRTIEITPTDLLARKFAIEAEGVKP</sequence>
<gene>
    <name evidence="1" type="ORF">JHL16_17285</name>
</gene>
<evidence type="ECO:0000313" key="2">
    <source>
        <dbReference type="Proteomes" id="UP000616151"/>
    </source>
</evidence>
<name>A0ACC5R616_9HYPH</name>
<organism evidence="1 2">
    <name type="scientific">Taklimakanibacter albus</name>
    <dbReference type="NCBI Taxonomy" id="2800327"/>
    <lineage>
        <taxon>Bacteria</taxon>
        <taxon>Pseudomonadati</taxon>
        <taxon>Pseudomonadota</taxon>
        <taxon>Alphaproteobacteria</taxon>
        <taxon>Hyphomicrobiales</taxon>
        <taxon>Aestuariivirgaceae</taxon>
        <taxon>Taklimakanibacter</taxon>
    </lineage>
</organism>
<dbReference type="EMBL" id="JAENHL010000007">
    <property type="protein sequence ID" value="MBK1868109.1"/>
    <property type="molecule type" value="Genomic_DNA"/>
</dbReference>
<evidence type="ECO:0000313" key="1">
    <source>
        <dbReference type="EMBL" id="MBK1868109.1"/>
    </source>
</evidence>
<comment type="caution">
    <text evidence="1">The sequence shown here is derived from an EMBL/GenBank/DDBJ whole genome shotgun (WGS) entry which is preliminary data.</text>
</comment>